<dbReference type="CDD" id="cd02520">
    <property type="entry name" value="Glucosylceramide_synthase"/>
    <property type="match status" value="1"/>
</dbReference>
<accession>A0A2N9AXY5</accession>
<evidence type="ECO:0000256" key="2">
    <source>
        <dbReference type="ARBA" id="ARBA00004760"/>
    </source>
</evidence>
<keyword evidence="4 10" id="KW-0328">Glycosyltransferase</keyword>
<dbReference type="InterPro" id="IPR025993">
    <property type="entry name" value="Ceramide_glucosylTrfase"/>
</dbReference>
<keyword evidence="8 9" id="KW-0472">Membrane</keyword>
<evidence type="ECO:0000256" key="7">
    <source>
        <dbReference type="ARBA" id="ARBA00022989"/>
    </source>
</evidence>
<dbReference type="PANTHER" id="PTHR12726">
    <property type="entry name" value="CERAMIDE GLUCOSYLTRANSFERASE"/>
    <property type="match status" value="1"/>
</dbReference>
<keyword evidence="5 10" id="KW-0808">Transferase</keyword>
<comment type="pathway">
    <text evidence="3">Sphingolipid metabolism.</text>
</comment>
<reference evidence="11" key="1">
    <citation type="submission" date="2017-10" db="EMBL/GenBank/DDBJ databases">
        <authorList>
            <person name="Regsiter A."/>
            <person name="William W."/>
        </authorList>
    </citation>
    <scope>NUCLEOTIDE SEQUENCE [LARGE SCALE GENOMIC DNA]</scope>
</reference>
<comment type="pathway">
    <text evidence="2">Lipid metabolism; sphingolipid metabolism.</text>
</comment>
<organism evidence="10 11">
    <name type="scientific">Methylorubrum extorquens</name>
    <name type="common">Methylobacterium dichloromethanicum</name>
    <name type="synonym">Methylobacterium extorquens</name>
    <dbReference type="NCBI Taxonomy" id="408"/>
    <lineage>
        <taxon>Bacteria</taxon>
        <taxon>Pseudomonadati</taxon>
        <taxon>Pseudomonadota</taxon>
        <taxon>Alphaproteobacteria</taxon>
        <taxon>Hyphomicrobiales</taxon>
        <taxon>Methylobacteriaceae</taxon>
        <taxon>Methylorubrum</taxon>
    </lineage>
</organism>
<evidence type="ECO:0000313" key="10">
    <source>
        <dbReference type="EMBL" id="SOR32179.1"/>
    </source>
</evidence>
<evidence type="ECO:0000256" key="3">
    <source>
        <dbReference type="ARBA" id="ARBA00004991"/>
    </source>
</evidence>
<protein>
    <submittedName>
        <fullName evidence="10">Ceramide glucosyltransferase</fullName>
        <ecNumber evidence="10">2.4.1.80</ecNumber>
    </submittedName>
</protein>
<gene>
    <name evidence="10" type="ORF">TK0001_5613</name>
</gene>
<comment type="subcellular location">
    <subcellularLocation>
        <location evidence="1">Membrane</location>
        <topology evidence="1">Multi-pass membrane protein</topology>
    </subcellularLocation>
</comment>
<dbReference type="InterPro" id="IPR029044">
    <property type="entry name" value="Nucleotide-diphossugar_trans"/>
</dbReference>
<evidence type="ECO:0000256" key="4">
    <source>
        <dbReference type="ARBA" id="ARBA00022676"/>
    </source>
</evidence>
<dbReference type="GO" id="GO:0008120">
    <property type="term" value="F:ceramide glucosyltransferase activity"/>
    <property type="evidence" value="ECO:0007669"/>
    <property type="project" value="UniProtKB-EC"/>
</dbReference>
<dbReference type="GO" id="GO:0006679">
    <property type="term" value="P:glucosylceramide biosynthetic process"/>
    <property type="evidence" value="ECO:0007669"/>
    <property type="project" value="TreeGrafter"/>
</dbReference>
<dbReference type="EC" id="2.4.1.80" evidence="10"/>
<evidence type="ECO:0000256" key="1">
    <source>
        <dbReference type="ARBA" id="ARBA00004141"/>
    </source>
</evidence>
<evidence type="ECO:0000313" key="11">
    <source>
        <dbReference type="Proteomes" id="UP000233769"/>
    </source>
</evidence>
<name>A0A2N9AXY5_METEX</name>
<dbReference type="AlphaFoldDB" id="A0A2N9AXY5"/>
<dbReference type="EMBL" id="LT962688">
    <property type="protein sequence ID" value="SOR32179.1"/>
    <property type="molecule type" value="Genomic_DNA"/>
</dbReference>
<evidence type="ECO:0000256" key="6">
    <source>
        <dbReference type="ARBA" id="ARBA00022692"/>
    </source>
</evidence>
<dbReference type="Proteomes" id="UP000233769">
    <property type="component" value="Chromosome tk0001"/>
</dbReference>
<evidence type="ECO:0000256" key="5">
    <source>
        <dbReference type="ARBA" id="ARBA00022679"/>
    </source>
</evidence>
<feature type="transmembrane region" description="Helical" evidence="9">
    <location>
        <begin position="316"/>
        <end position="336"/>
    </location>
</feature>
<dbReference type="GO" id="GO:0016020">
    <property type="term" value="C:membrane"/>
    <property type="evidence" value="ECO:0007669"/>
    <property type="project" value="UniProtKB-SubCell"/>
</dbReference>
<dbReference type="PANTHER" id="PTHR12726:SF0">
    <property type="entry name" value="CERAMIDE GLUCOSYLTRANSFERASE"/>
    <property type="match status" value="1"/>
</dbReference>
<dbReference type="Gene3D" id="3.90.550.10">
    <property type="entry name" value="Spore Coat Polysaccharide Biosynthesis Protein SpsA, Chain A"/>
    <property type="match status" value="1"/>
</dbReference>
<dbReference type="Pfam" id="PF13506">
    <property type="entry name" value="Glyco_transf_21"/>
    <property type="match status" value="1"/>
</dbReference>
<evidence type="ECO:0000256" key="9">
    <source>
        <dbReference type="SAM" id="Phobius"/>
    </source>
</evidence>
<proteinExistence type="predicted"/>
<keyword evidence="6 9" id="KW-0812">Transmembrane</keyword>
<dbReference type="SUPFAM" id="SSF53448">
    <property type="entry name" value="Nucleotide-diphospho-sugar transferases"/>
    <property type="match status" value="1"/>
</dbReference>
<feature type="transmembrane region" description="Helical" evidence="9">
    <location>
        <begin position="286"/>
        <end position="310"/>
    </location>
</feature>
<feature type="transmembrane region" description="Helical" evidence="9">
    <location>
        <begin position="12"/>
        <end position="32"/>
    </location>
</feature>
<evidence type="ECO:0000256" key="8">
    <source>
        <dbReference type="ARBA" id="ARBA00023136"/>
    </source>
</evidence>
<keyword evidence="7 9" id="KW-1133">Transmembrane helix</keyword>
<sequence length="394" mass="42188">MIALPESGALAALALCAVLVAVNLASLAVAALRIGRKSRDNGGGLSKPSAFPAGAPVSVVRPLCGLEAFSEETLLASFRLDYPAYELIFCVAEAGDPILPLLERMRAAHPQIPSRLILGDERIGGNPKLNNCVRGWDAARHDWVILADSNVLMPPDYIQQMQAAWRTSSGLVCSTPIGARPANFFAEVECAFLNTLQARWQYAGEALGLGFAQGKSMLWNKPFLEAQGGIRALNAEIAEDAAATKLVRAAGKRVHLVASPFQQPLGHRALSEVWSRQVRWARLRRVTFPLFFAPEIGIGALLPLVLTGLVAGSVEATLWLVGAGALWYGAEIALAARAGWHRSPRMLAALLVRDALLPAIWASAWARTAIVWRGNAMDIRTRDGTALETGPSAA</sequence>